<dbReference type="AlphaFoldDB" id="A0A2H1FEH9"/>
<proteinExistence type="predicted"/>
<name>A0A2H1FEH9_9ARCH</name>
<organism evidence="1 2">
    <name type="scientific">Candidatus Nitrosotalea okcheonensis</name>
    <dbReference type="NCBI Taxonomy" id="1903276"/>
    <lineage>
        <taxon>Archaea</taxon>
        <taxon>Nitrososphaerota</taxon>
        <taxon>Nitrososphaeria</taxon>
        <taxon>Nitrosotaleales</taxon>
        <taxon>Nitrosotaleaceae</taxon>
        <taxon>Nitrosotalea</taxon>
    </lineage>
</organism>
<protein>
    <submittedName>
        <fullName evidence="1">Uncharacterized protein</fullName>
    </submittedName>
</protein>
<dbReference type="EMBL" id="LT841358">
    <property type="protein sequence ID" value="SMH71163.1"/>
    <property type="molecule type" value="Genomic_DNA"/>
</dbReference>
<keyword evidence="2" id="KW-1185">Reference proteome</keyword>
<accession>A0A2H1FEH9</accession>
<reference evidence="2" key="1">
    <citation type="submission" date="2017-03" db="EMBL/GenBank/DDBJ databases">
        <authorList>
            <person name="Herbold C."/>
        </authorList>
    </citation>
    <scope>NUCLEOTIDE SEQUENCE [LARGE SCALE GENOMIC DNA]</scope>
</reference>
<dbReference type="OrthoDB" id="12126at2157"/>
<dbReference type="Proteomes" id="UP000230607">
    <property type="component" value="Chromosome 1"/>
</dbReference>
<sequence length="137" mass="15586">MTLLDGKPSTIDVDFTVPKEYYDDFLSALKTVPHGFKVEAWPEGQVFSQMLPSDYLAISILIETTLKHIELRALHPLDIVITKIGRLIGRDLGDIEICIRNFGLKADQIRERASKIGYAGNDEVYEMKLNVVIRDFF</sequence>
<evidence type="ECO:0000313" key="2">
    <source>
        <dbReference type="Proteomes" id="UP000230607"/>
    </source>
</evidence>
<dbReference type="RefSeq" id="WP_157927182.1">
    <property type="nucleotide sequence ID" value="NZ_LT841358.1"/>
</dbReference>
<gene>
    <name evidence="1" type="ORF">NCS_10970</name>
</gene>
<evidence type="ECO:0000313" key="1">
    <source>
        <dbReference type="EMBL" id="SMH71163.1"/>
    </source>
</evidence>